<dbReference type="Proteomes" id="UP000011555">
    <property type="component" value="Unassembled WGS sequence"/>
</dbReference>
<evidence type="ECO:0000313" key="2">
    <source>
        <dbReference type="EMBL" id="APX00230.1"/>
    </source>
</evidence>
<dbReference type="EMBL" id="AOLZ01000062">
    <property type="protein sequence ID" value="EMA30162.1"/>
    <property type="molecule type" value="Genomic_DNA"/>
</dbReference>
<keyword evidence="4" id="KW-1185">Reference proteome</keyword>
<evidence type="ECO:0000313" key="5">
    <source>
        <dbReference type="Proteomes" id="UP000186547"/>
    </source>
</evidence>
<reference evidence="2 5" key="1">
    <citation type="journal article" date="2011" name="J. Bacteriol.">
        <title>Genome sequence of Halobiforma lacisalsi AJ5, an extremely halophilic archaeon which harbors a bop gene.</title>
        <authorList>
            <person name="Jiang X."/>
            <person name="Wang S."/>
            <person name="Cheng H."/>
            <person name="Huo Y."/>
            <person name="Zhang X."/>
            <person name="Zhu X."/>
            <person name="Han X."/>
            <person name="Ni P."/>
            <person name="Wu M."/>
        </authorList>
    </citation>
    <scope>NUCLEOTIDE SEQUENCE [LARGE SCALE GENOMIC DNA]</scope>
    <source>
        <strain evidence="2 5">AJ5</strain>
        <plasmid evidence="5">phlaj5i</plasmid>
        <plasmid evidence="2">pHLAJ5I</plasmid>
    </source>
</reference>
<evidence type="ECO:0000313" key="3">
    <source>
        <dbReference type="EMBL" id="EMA30162.1"/>
    </source>
</evidence>
<reference evidence="3 4" key="2">
    <citation type="journal article" date="2014" name="PLoS Genet.">
        <title>Phylogenetically driven sequencing of extremely halophilic archaea reveals strategies for static and dynamic osmo-response.</title>
        <authorList>
            <person name="Becker E.A."/>
            <person name="Seitzer P.M."/>
            <person name="Tritt A."/>
            <person name="Larsen D."/>
            <person name="Krusor M."/>
            <person name="Yao A.I."/>
            <person name="Wu D."/>
            <person name="Madern D."/>
            <person name="Eisen J.A."/>
            <person name="Darling A.E."/>
            <person name="Facciotti M.T."/>
        </authorList>
    </citation>
    <scope>NUCLEOTIDE SEQUENCE [LARGE SCALE GENOMIC DNA]</scope>
    <source>
        <strain evidence="3 4">AJ5</strain>
    </source>
</reference>
<sequence length="149" mass="16443">MRPEVRALTSGSLVGVENAEGAFIDGHYFASFLAATATIEQILREQLPDSSDYYYFSTIVTEAEEQDLLGSEAAARFSDLHELRNAHVHYRGEKGPSDPAESMLERSTGANERPKRIVKEDAELALQCLYEVLEIAKKDIPDGALPGEK</sequence>
<evidence type="ECO:0000256" key="1">
    <source>
        <dbReference type="SAM" id="MobiDB-lite"/>
    </source>
</evidence>
<feature type="region of interest" description="Disordered" evidence="1">
    <location>
        <begin position="90"/>
        <end position="116"/>
    </location>
</feature>
<dbReference type="KEGG" id="hlc:CHINAEXTREME20695"/>
<organism evidence="3 4">
    <name type="scientific">Natronobacterium lacisalsi AJ5</name>
    <dbReference type="NCBI Taxonomy" id="358396"/>
    <lineage>
        <taxon>Archaea</taxon>
        <taxon>Methanobacteriati</taxon>
        <taxon>Methanobacteriota</taxon>
        <taxon>Stenosarchaea group</taxon>
        <taxon>Halobacteria</taxon>
        <taxon>Halobacteriales</taxon>
        <taxon>Natrialbaceae</taxon>
        <taxon>Natronobacterium</taxon>
    </lineage>
</organism>
<dbReference type="RefSeq" id="WP_007143034.1">
    <property type="nucleotide sequence ID" value="NZ_CP019286.1"/>
</dbReference>
<proteinExistence type="predicted"/>
<geneLocation type="plasmid" evidence="2">
    <name>pHLAJ5I</name>
</geneLocation>
<dbReference type="GeneID" id="30923597"/>
<dbReference type="EMBL" id="CP019286">
    <property type="protein sequence ID" value="APX00230.1"/>
    <property type="molecule type" value="Genomic_DNA"/>
</dbReference>
<keyword evidence="2" id="KW-0614">Plasmid</keyword>
<gene>
    <name evidence="3" type="ORF">C445_16689</name>
    <name evidence="2" type="ORF">CHINAEXTREME_20695</name>
</gene>
<protein>
    <submittedName>
        <fullName evidence="3">Uncharacterized protein</fullName>
    </submittedName>
</protein>
<name>M0L980_NATLA</name>
<geneLocation type="plasmid" evidence="5">
    <name>phlaj5i</name>
</geneLocation>
<dbReference type="AlphaFoldDB" id="M0L980"/>
<reference evidence="2" key="3">
    <citation type="submission" date="2017-01" db="EMBL/GenBank/DDBJ databases">
        <authorList>
            <person name="Mah S.A."/>
            <person name="Swanson W.J."/>
            <person name="Moy G.W."/>
            <person name="Vacquier V.D."/>
        </authorList>
    </citation>
    <scope>NUCLEOTIDE SEQUENCE</scope>
    <source>
        <strain evidence="2">AJ5</strain>
        <plasmid evidence="2">pHLAJ5I</plasmid>
    </source>
</reference>
<evidence type="ECO:0000313" key="4">
    <source>
        <dbReference type="Proteomes" id="UP000011555"/>
    </source>
</evidence>
<accession>M0L980</accession>
<dbReference type="Proteomes" id="UP000186547">
    <property type="component" value="Plasmid pHLAJ5I"/>
</dbReference>